<dbReference type="AlphaFoldDB" id="W7BJ35"/>
<dbReference type="Pfam" id="PF14278">
    <property type="entry name" value="TetR_C_8"/>
    <property type="match status" value="1"/>
</dbReference>
<keyword evidence="1 2" id="KW-0238">DNA-binding</keyword>
<name>W7BJ35_9LIST</name>
<reference evidence="4 5" key="1">
    <citation type="journal article" date="2014" name="Int. J. Syst. Evol. Microbiol.">
        <title>Listeria floridensis sp. nov., Listeria aquatica sp. nov., Listeria cornellensis sp. nov., Listeria riparia sp. nov. and Listeria grandensis sp. nov., from agricultural and natural environments.</title>
        <authorList>
            <person name="den Bakker H.C."/>
            <person name="Warchocki S."/>
            <person name="Wright E.M."/>
            <person name="Allred A.F."/>
            <person name="Ahlstrom C."/>
            <person name="Manuel C.S."/>
            <person name="Stasiewicz M.J."/>
            <person name="Burrell A."/>
            <person name="Roof S."/>
            <person name="Strawn L."/>
            <person name="Fortes E.D."/>
            <person name="Nightingale K.K."/>
            <person name="Kephart D."/>
            <person name="Wiedmann M."/>
        </authorList>
    </citation>
    <scope>NUCLEOTIDE SEQUENCE [LARGE SCALE GENOMIC DNA]</scope>
    <source>
        <strain evidence="5">FSL F6-969</strain>
    </source>
</reference>
<comment type="caution">
    <text evidence="4">The sequence shown here is derived from an EMBL/GenBank/DDBJ whole genome shotgun (WGS) entry which is preliminary data.</text>
</comment>
<dbReference type="Gene3D" id="1.10.357.10">
    <property type="entry name" value="Tetracycline Repressor, domain 2"/>
    <property type="match status" value="1"/>
</dbReference>
<proteinExistence type="predicted"/>
<dbReference type="EMBL" id="AODE01000034">
    <property type="protein sequence ID" value="EUJ25937.1"/>
    <property type="molecule type" value="Genomic_DNA"/>
</dbReference>
<dbReference type="SUPFAM" id="SSF46689">
    <property type="entry name" value="Homeodomain-like"/>
    <property type="match status" value="1"/>
</dbReference>
<evidence type="ECO:0000256" key="2">
    <source>
        <dbReference type="PROSITE-ProRule" id="PRU00335"/>
    </source>
</evidence>
<dbReference type="InterPro" id="IPR039532">
    <property type="entry name" value="TetR_C_Firmicutes"/>
</dbReference>
<evidence type="ECO:0000259" key="3">
    <source>
        <dbReference type="PROSITE" id="PS50977"/>
    </source>
</evidence>
<keyword evidence="5" id="KW-1185">Reference proteome</keyword>
<evidence type="ECO:0000313" key="5">
    <source>
        <dbReference type="Proteomes" id="UP000019254"/>
    </source>
</evidence>
<evidence type="ECO:0000313" key="4">
    <source>
        <dbReference type="EMBL" id="EUJ25937.1"/>
    </source>
</evidence>
<dbReference type="InterPro" id="IPR001647">
    <property type="entry name" value="HTH_TetR"/>
</dbReference>
<evidence type="ECO:0000256" key="1">
    <source>
        <dbReference type="ARBA" id="ARBA00023125"/>
    </source>
</evidence>
<dbReference type="PROSITE" id="PS50977">
    <property type="entry name" value="HTH_TETR_2"/>
    <property type="match status" value="1"/>
</dbReference>
<gene>
    <name evidence="4" type="ORF">PCORN_15831</name>
</gene>
<dbReference type="InterPro" id="IPR009057">
    <property type="entry name" value="Homeodomain-like_sf"/>
</dbReference>
<dbReference type="InterPro" id="IPR050624">
    <property type="entry name" value="HTH-type_Tx_Regulator"/>
</dbReference>
<dbReference type="Proteomes" id="UP000019254">
    <property type="component" value="Unassembled WGS sequence"/>
</dbReference>
<feature type="domain" description="HTH tetR-type" evidence="3">
    <location>
        <begin position="32"/>
        <end position="92"/>
    </location>
</feature>
<dbReference type="PANTHER" id="PTHR43479">
    <property type="entry name" value="ACREF/ENVCD OPERON REPRESSOR-RELATED"/>
    <property type="match status" value="1"/>
</dbReference>
<dbReference type="Pfam" id="PF00440">
    <property type="entry name" value="TetR_N"/>
    <property type="match status" value="1"/>
</dbReference>
<dbReference type="STRING" id="1265820.PCORN_15831"/>
<protein>
    <submittedName>
        <fullName evidence="4">TetR family transcriptional regulator</fullName>
    </submittedName>
</protein>
<dbReference type="GO" id="GO:0003677">
    <property type="term" value="F:DNA binding"/>
    <property type="evidence" value="ECO:0007669"/>
    <property type="project" value="UniProtKB-UniRule"/>
</dbReference>
<dbReference type="PANTHER" id="PTHR43479:SF7">
    <property type="entry name" value="TETR-FAMILY TRANSCRIPTIONAL REGULATOR"/>
    <property type="match status" value="1"/>
</dbReference>
<sequence>MKAVFVALATLLRYMYTNEEKGRDKMTDRRIRKTKFAFAQALLTLLDEKPFKKITVTDIVTSADVNRGTFYKHYQEKEDLLDEVIADVLADLDVAYREPYEKMTPFSVEKMTPAMVKIFDHVYTQKLFYKQAIDDKFRPGFQNQLCDAIKRIALRDFANVLKNSSANPELHASYQAHAIFGLIVYWAQSDFEYTPAYMSEQLLQIVHSDTSFTT</sequence>
<accession>W7BJ35</accession>
<feature type="DNA-binding region" description="H-T-H motif" evidence="2">
    <location>
        <begin position="55"/>
        <end position="74"/>
    </location>
</feature>
<dbReference type="PATRIC" id="fig|1265820.5.peg.3132"/>
<organism evidence="4 5">
    <name type="scientific">Listeria cornellensis FSL F6-0969</name>
    <dbReference type="NCBI Taxonomy" id="1265820"/>
    <lineage>
        <taxon>Bacteria</taxon>
        <taxon>Bacillati</taxon>
        <taxon>Bacillota</taxon>
        <taxon>Bacilli</taxon>
        <taxon>Bacillales</taxon>
        <taxon>Listeriaceae</taxon>
        <taxon>Listeria</taxon>
    </lineage>
</organism>